<dbReference type="PROSITE" id="PS50111">
    <property type="entry name" value="CHEMOTAXIS_TRANSDUC_2"/>
    <property type="match status" value="1"/>
</dbReference>
<dbReference type="GeneID" id="303559967"/>
<evidence type="ECO:0000256" key="11">
    <source>
        <dbReference type="SAM" id="Phobius"/>
    </source>
</evidence>
<dbReference type="GO" id="GO:0007165">
    <property type="term" value="P:signal transduction"/>
    <property type="evidence" value="ECO:0007669"/>
    <property type="project" value="UniProtKB-KW"/>
</dbReference>
<feature type="domain" description="Methyl-accepting transducer" evidence="12">
    <location>
        <begin position="415"/>
        <end position="672"/>
    </location>
</feature>
<keyword evidence="17" id="KW-1185">Reference proteome</keyword>
<dbReference type="Gene3D" id="3.30.450.20">
    <property type="entry name" value="PAS domain"/>
    <property type="match status" value="1"/>
</dbReference>
<dbReference type="GO" id="GO:0005886">
    <property type="term" value="C:plasma membrane"/>
    <property type="evidence" value="ECO:0007669"/>
    <property type="project" value="UniProtKB-SubCell"/>
</dbReference>
<name>A0A9N7JKM8_CLOSE</name>
<dbReference type="Gene3D" id="6.10.340.10">
    <property type="match status" value="1"/>
</dbReference>
<evidence type="ECO:0000256" key="1">
    <source>
        <dbReference type="ARBA" id="ARBA00004651"/>
    </source>
</evidence>
<keyword evidence="6 11" id="KW-0472">Membrane</keyword>
<keyword evidence="3" id="KW-0145">Chemotaxis</keyword>
<dbReference type="PANTHER" id="PTHR32089:SF112">
    <property type="entry name" value="LYSOZYME-LIKE PROTEIN-RELATED"/>
    <property type="match status" value="1"/>
</dbReference>
<proteinExistence type="inferred from homology"/>
<feature type="domain" description="HAMP" evidence="13">
    <location>
        <begin position="344"/>
        <end position="396"/>
    </location>
</feature>
<protein>
    <submittedName>
        <fullName evidence="14 15">Chemotaxis protein</fullName>
    </submittedName>
</protein>
<dbReference type="InterPro" id="IPR004089">
    <property type="entry name" value="MCPsignal_dom"/>
</dbReference>
<keyword evidence="7 9" id="KW-0807">Transducer</keyword>
<gene>
    <name evidence="14" type="ORF">CP523_04615</name>
    <name evidence="15" type="ORF">NH397_12870</name>
</gene>
<evidence type="ECO:0000256" key="7">
    <source>
        <dbReference type="ARBA" id="ARBA00023224"/>
    </source>
</evidence>
<dbReference type="PROSITE" id="PS50885">
    <property type="entry name" value="HAMP"/>
    <property type="match status" value="1"/>
</dbReference>
<feature type="coiled-coil region" evidence="10">
    <location>
        <begin position="500"/>
        <end position="530"/>
    </location>
</feature>
<dbReference type="Pfam" id="PF02743">
    <property type="entry name" value="dCache_1"/>
    <property type="match status" value="1"/>
</dbReference>
<feature type="coiled-coil region" evidence="10">
    <location>
        <begin position="668"/>
        <end position="702"/>
    </location>
</feature>
<dbReference type="EMBL" id="CP023671">
    <property type="protein sequence ID" value="AYE33804.1"/>
    <property type="molecule type" value="Genomic_DNA"/>
</dbReference>
<dbReference type="InterPro" id="IPR033479">
    <property type="entry name" value="dCache_1"/>
</dbReference>
<dbReference type="Proteomes" id="UP000280586">
    <property type="component" value="Chromosome"/>
</dbReference>
<evidence type="ECO:0000313" key="15">
    <source>
        <dbReference type="EMBL" id="USS00369.1"/>
    </source>
</evidence>
<feature type="transmembrane region" description="Helical" evidence="11">
    <location>
        <begin position="316"/>
        <end position="342"/>
    </location>
</feature>
<evidence type="ECO:0000256" key="10">
    <source>
        <dbReference type="SAM" id="Coils"/>
    </source>
</evidence>
<dbReference type="CDD" id="cd06225">
    <property type="entry name" value="HAMP"/>
    <property type="match status" value="1"/>
</dbReference>
<evidence type="ECO:0000256" key="9">
    <source>
        <dbReference type="PROSITE-ProRule" id="PRU00284"/>
    </source>
</evidence>
<comment type="subcellular location">
    <subcellularLocation>
        <location evidence="1">Cell membrane</location>
        <topology evidence="1">Multi-pass membrane protein</topology>
    </subcellularLocation>
</comment>
<dbReference type="EMBL" id="CP099799">
    <property type="protein sequence ID" value="USS00369.1"/>
    <property type="molecule type" value="Genomic_DNA"/>
</dbReference>
<reference evidence="15" key="2">
    <citation type="submission" date="2022-06" db="EMBL/GenBank/DDBJ databases">
        <authorList>
            <person name="Holder M.E."/>
            <person name="Ajami N.J."/>
            <person name="Petrosino J.F."/>
        </authorList>
    </citation>
    <scope>NUCLEOTIDE SEQUENCE</scope>
    <source>
        <strain evidence="15">RMA 8861</strain>
    </source>
</reference>
<dbReference type="Pfam" id="PF00015">
    <property type="entry name" value="MCPsignal"/>
    <property type="match status" value="1"/>
</dbReference>
<evidence type="ECO:0000313" key="14">
    <source>
        <dbReference type="EMBL" id="AYE33804.1"/>
    </source>
</evidence>
<evidence type="ECO:0000259" key="12">
    <source>
        <dbReference type="PROSITE" id="PS50111"/>
    </source>
</evidence>
<evidence type="ECO:0000256" key="6">
    <source>
        <dbReference type="ARBA" id="ARBA00023136"/>
    </source>
</evidence>
<evidence type="ECO:0000313" key="16">
    <source>
        <dbReference type="Proteomes" id="UP000280586"/>
    </source>
</evidence>
<sequence>MRKIKFSSNTRNIRTELIFMMVSIVLILTLGIVLSINAILSKVYDSQINKNNETVSTLISRNLSAFIDKAYKVTEDLSVDPRILSMNTDTQHNVLLEAQRRNEFFELLYVQNMNGMQTGKSEGKLLDRSGRDYFIKMKEEMKPFVFKSFKSSTSNKLVTSIFIPMYSNGKPVGVIGSNIKLDYLRQLINENSNEEEGRYSFVIDGEGAVIAHPNNTIMEERYNYKKLTKTTKIMDGSGKPILDGNGKEKIKEEPIEVSNGYKKIIEELLLHNEGSFKFKDLDGKNYYASYSPIELVGNSDNWGVVTIQKESTAKSIIVTVIKGVVVASIIILILSIVLISILSKKIANPIIHISGLLSKAATGDFTIVSKHDGKNEIGTLSNSLNEMIKNVSELIKDTKGLTNIITDSSIVLNEKAEQATKVANEINIAVNEIAVGASSQAKDAECSLALGINMTDKFSSLTEKSSLMIKEANNSTSVTEEGIIKVEDLKYKTQNNIEIIRKTEESVDNLNEKSKSIEKILETLNNISEQTQLLSLNASIEAARAGELGKGFSVVAGEVQKLAEASKVSTKDIAKIIYDIKSEISNSVKMMQEINHSSIEQVNAVNDVNSAFENITETTENIKNMINDVNIFINEMNNANNGMVSSINNIVSVSEETASCTEEVTSSIEEQGEAIKMFKNQSNDLKEKAELLKVEINKFKIE</sequence>
<keyword evidence="4 11" id="KW-0812">Transmembrane</keyword>
<dbReference type="SUPFAM" id="SSF103190">
    <property type="entry name" value="Sensory domain-like"/>
    <property type="match status" value="1"/>
</dbReference>
<dbReference type="SMART" id="SM00304">
    <property type="entry name" value="HAMP"/>
    <property type="match status" value="1"/>
</dbReference>
<dbReference type="RefSeq" id="WP_120140548.1">
    <property type="nucleotide sequence ID" value="NZ_CP023671.1"/>
</dbReference>
<dbReference type="CDD" id="cd18773">
    <property type="entry name" value="PDC1_HK_sensor"/>
    <property type="match status" value="1"/>
</dbReference>
<accession>A0A9N7JKM8</accession>
<evidence type="ECO:0000256" key="4">
    <source>
        <dbReference type="ARBA" id="ARBA00022692"/>
    </source>
</evidence>
<dbReference type="Gene3D" id="1.10.287.950">
    <property type="entry name" value="Methyl-accepting chemotaxis protein"/>
    <property type="match status" value="1"/>
</dbReference>
<dbReference type="SMART" id="SM00283">
    <property type="entry name" value="MA"/>
    <property type="match status" value="1"/>
</dbReference>
<evidence type="ECO:0000256" key="3">
    <source>
        <dbReference type="ARBA" id="ARBA00022500"/>
    </source>
</evidence>
<evidence type="ECO:0000256" key="8">
    <source>
        <dbReference type="ARBA" id="ARBA00029447"/>
    </source>
</evidence>
<evidence type="ECO:0000259" key="13">
    <source>
        <dbReference type="PROSITE" id="PS50885"/>
    </source>
</evidence>
<dbReference type="Proteomes" id="UP001055437">
    <property type="component" value="Chromosome"/>
</dbReference>
<reference evidence="14 16" key="1">
    <citation type="submission" date="2017-09" db="EMBL/GenBank/DDBJ databases">
        <authorList>
            <person name="Thomas P."/>
            <person name="Seyboldt C."/>
        </authorList>
    </citation>
    <scope>NUCLEOTIDE SEQUENCE [LARGE SCALE GENOMIC DNA]</scope>
    <source>
        <strain evidence="14 16">DSM 7534</strain>
    </source>
</reference>
<dbReference type="InterPro" id="IPR029151">
    <property type="entry name" value="Sensor-like_sf"/>
</dbReference>
<evidence type="ECO:0000256" key="5">
    <source>
        <dbReference type="ARBA" id="ARBA00022989"/>
    </source>
</evidence>
<feature type="transmembrane region" description="Helical" evidence="11">
    <location>
        <begin position="17"/>
        <end position="40"/>
    </location>
</feature>
<keyword evidence="10" id="KW-0175">Coiled coil</keyword>
<evidence type="ECO:0000256" key="2">
    <source>
        <dbReference type="ARBA" id="ARBA00022475"/>
    </source>
</evidence>
<dbReference type="InterPro" id="IPR003660">
    <property type="entry name" value="HAMP_dom"/>
</dbReference>
<dbReference type="PANTHER" id="PTHR32089">
    <property type="entry name" value="METHYL-ACCEPTING CHEMOTAXIS PROTEIN MCPB"/>
    <property type="match status" value="1"/>
</dbReference>
<dbReference type="AlphaFoldDB" id="A0A9N7JKM8"/>
<keyword evidence="5 11" id="KW-1133">Transmembrane helix</keyword>
<evidence type="ECO:0000313" key="17">
    <source>
        <dbReference type="Proteomes" id="UP001055437"/>
    </source>
</evidence>
<comment type="similarity">
    <text evidence="8">Belongs to the methyl-accepting chemotaxis (MCP) protein family.</text>
</comment>
<dbReference type="GO" id="GO:0006935">
    <property type="term" value="P:chemotaxis"/>
    <property type="evidence" value="ECO:0007669"/>
    <property type="project" value="UniProtKB-KW"/>
</dbReference>
<keyword evidence="2" id="KW-1003">Cell membrane</keyword>
<dbReference type="KEGG" id="csep:CP523_04615"/>
<dbReference type="SUPFAM" id="SSF58104">
    <property type="entry name" value="Methyl-accepting chemotaxis protein (MCP) signaling domain"/>
    <property type="match status" value="1"/>
</dbReference>
<organism evidence="14 16">
    <name type="scientific">Clostridium septicum</name>
    <dbReference type="NCBI Taxonomy" id="1504"/>
    <lineage>
        <taxon>Bacteria</taxon>
        <taxon>Bacillati</taxon>
        <taxon>Bacillota</taxon>
        <taxon>Clostridia</taxon>
        <taxon>Eubacteriales</taxon>
        <taxon>Clostridiaceae</taxon>
        <taxon>Clostridium</taxon>
    </lineage>
</organism>
<dbReference type="Pfam" id="PF00672">
    <property type="entry name" value="HAMP"/>
    <property type="match status" value="1"/>
</dbReference>